<keyword evidence="2" id="KW-1185">Reference proteome</keyword>
<dbReference type="Pfam" id="PF18844">
    <property type="entry name" value="baeRF_family2"/>
    <property type="match status" value="1"/>
</dbReference>
<comment type="caution">
    <text evidence="1">The sequence shown here is derived from an EMBL/GenBank/DDBJ whole genome shotgun (WGS) entry which is preliminary data.</text>
</comment>
<accession>A0A1X0IR46</accession>
<evidence type="ECO:0000313" key="1">
    <source>
        <dbReference type="EMBL" id="ORB50266.1"/>
    </source>
</evidence>
<organism evidence="1 2">
    <name type="scientific">Mycolicibacterium rhodesiae</name>
    <name type="common">Mycobacterium rhodesiae</name>
    <dbReference type="NCBI Taxonomy" id="36814"/>
    <lineage>
        <taxon>Bacteria</taxon>
        <taxon>Bacillati</taxon>
        <taxon>Actinomycetota</taxon>
        <taxon>Actinomycetes</taxon>
        <taxon>Mycobacteriales</taxon>
        <taxon>Mycobacteriaceae</taxon>
        <taxon>Mycolicibacterium</taxon>
    </lineage>
</organism>
<gene>
    <name evidence="1" type="ORF">BST42_21230</name>
</gene>
<dbReference type="EMBL" id="MVIH01000011">
    <property type="protein sequence ID" value="ORB50266.1"/>
    <property type="molecule type" value="Genomic_DNA"/>
</dbReference>
<evidence type="ECO:0008006" key="3">
    <source>
        <dbReference type="Google" id="ProtNLM"/>
    </source>
</evidence>
<evidence type="ECO:0000313" key="2">
    <source>
        <dbReference type="Proteomes" id="UP000192534"/>
    </source>
</evidence>
<dbReference type="Proteomes" id="UP000192534">
    <property type="component" value="Unassembled WGS sequence"/>
</dbReference>
<dbReference type="AlphaFoldDB" id="A0A1X0IR46"/>
<dbReference type="RefSeq" id="WP_083121288.1">
    <property type="nucleotide sequence ID" value="NZ_JACKUO010000034.1"/>
</dbReference>
<dbReference type="InterPro" id="IPR040701">
    <property type="entry name" value="Bact_RF_family2"/>
</dbReference>
<reference evidence="1 2" key="1">
    <citation type="submission" date="2016-12" db="EMBL/GenBank/DDBJ databases">
        <title>The new phylogeny of genus Mycobacterium.</title>
        <authorList>
            <person name="Tortoli E."/>
            <person name="Trovato A."/>
            <person name="Cirillo D.M."/>
        </authorList>
    </citation>
    <scope>NUCLEOTIDE SEQUENCE [LARGE SCALE GENOMIC DNA]</scope>
    <source>
        <strain evidence="1 2">DSM 44223</strain>
    </source>
</reference>
<sequence length="366" mass="38782">MHSDRFRQLVDATGPFVSIYFDDSHDTEDATAQLDARLRDIRKQLEEHSVDTSVIEAVEGAVRGAQPPVGRSGRAVIAAGDTVVLDEHLIRPPTTTVVRVSELPYLVPIVEHGMLHTTYLRVAVDQTGADISVHRIARVTSENVDGDGYPVHKAKSSEGHEYGKEHAVEEAVRKNIREVADRVTELVDETGAGLVFIEGVNTARTELVSALPERVADKAVQLEGGGRAAGTDEAEVHHEIGQEFLKRRLATIDDAAARFAAGRGTGLSVEGLADVTAALRDGAVDTLIIGDIGDATVVADAGLALIAADPDTLSDLGVAPEHTLRADEALPIKAVATDAALVRTDERISPADGVGAVLRYAENSSA</sequence>
<dbReference type="OrthoDB" id="5179393at2"/>
<name>A0A1X0IR46_MYCRH</name>
<protein>
    <recommendedName>
        <fullName evidence="3">Peptide chain release factor 1 (ERF1)</fullName>
    </recommendedName>
</protein>
<proteinExistence type="predicted"/>